<accession>A0A8X7CJP2</accession>
<name>A0A8X7CJP2_9ARAC</name>
<dbReference type="AlphaFoldDB" id="A0A8X7CJP2"/>
<dbReference type="Proteomes" id="UP000886998">
    <property type="component" value="Unassembled WGS sequence"/>
</dbReference>
<evidence type="ECO:0000313" key="2">
    <source>
        <dbReference type="Proteomes" id="UP000886998"/>
    </source>
</evidence>
<gene>
    <name evidence="1" type="ORF">TNIN_426931</name>
</gene>
<protein>
    <submittedName>
        <fullName evidence="1">Uncharacterized protein</fullName>
    </submittedName>
</protein>
<comment type="caution">
    <text evidence="1">The sequence shown here is derived from an EMBL/GenBank/DDBJ whole genome shotgun (WGS) entry which is preliminary data.</text>
</comment>
<reference evidence="1" key="1">
    <citation type="submission" date="2020-08" db="EMBL/GenBank/DDBJ databases">
        <title>Multicomponent nature underlies the extraordinary mechanical properties of spider dragline silk.</title>
        <authorList>
            <person name="Kono N."/>
            <person name="Nakamura H."/>
            <person name="Mori M."/>
            <person name="Yoshida Y."/>
            <person name="Ohtoshi R."/>
            <person name="Malay A.D."/>
            <person name="Moran D.A.P."/>
            <person name="Tomita M."/>
            <person name="Numata K."/>
            <person name="Arakawa K."/>
        </authorList>
    </citation>
    <scope>NUCLEOTIDE SEQUENCE</scope>
</reference>
<sequence length="93" mass="10337">MFASESEIVLPTKGIHLTSYTIMMFGDLIGNASSNILEELNHISNARDIYAVSVTLPASHWDPFASYKQFYCREIPTGNSEETLMCGSTTALW</sequence>
<dbReference type="EMBL" id="BMAV01017769">
    <property type="protein sequence ID" value="GFY69726.1"/>
    <property type="molecule type" value="Genomic_DNA"/>
</dbReference>
<proteinExistence type="predicted"/>
<keyword evidence="2" id="KW-1185">Reference proteome</keyword>
<organism evidence="1 2">
    <name type="scientific">Trichonephila inaurata madagascariensis</name>
    <dbReference type="NCBI Taxonomy" id="2747483"/>
    <lineage>
        <taxon>Eukaryota</taxon>
        <taxon>Metazoa</taxon>
        <taxon>Ecdysozoa</taxon>
        <taxon>Arthropoda</taxon>
        <taxon>Chelicerata</taxon>
        <taxon>Arachnida</taxon>
        <taxon>Araneae</taxon>
        <taxon>Araneomorphae</taxon>
        <taxon>Entelegynae</taxon>
        <taxon>Araneoidea</taxon>
        <taxon>Nephilidae</taxon>
        <taxon>Trichonephila</taxon>
        <taxon>Trichonephila inaurata</taxon>
    </lineage>
</organism>
<evidence type="ECO:0000313" key="1">
    <source>
        <dbReference type="EMBL" id="GFY69726.1"/>
    </source>
</evidence>